<dbReference type="Proteomes" id="UP000254603">
    <property type="component" value="Unassembled WGS sequence"/>
</dbReference>
<dbReference type="PANTHER" id="PTHR33505">
    <property type="entry name" value="ZGC:162634"/>
    <property type="match status" value="1"/>
</dbReference>
<evidence type="ECO:0000313" key="2">
    <source>
        <dbReference type="EMBL" id="SUA57440.1"/>
    </source>
</evidence>
<evidence type="ECO:0000313" key="4">
    <source>
        <dbReference type="Proteomes" id="UP000594903"/>
    </source>
</evidence>
<gene>
    <name evidence="1" type="ORF">I6G29_11595</name>
    <name evidence="2" type="ORF">NCTC11997_02387</name>
</gene>
<sequence length="60" mass="6653">MHELITKTLVCPISKAPLKLSDDRNYLICEQNGKAYPIENGLPILLPERAVDSATLETQS</sequence>
<dbReference type="SUPFAM" id="SSF158997">
    <property type="entry name" value="Trm112p-like"/>
    <property type="match status" value="1"/>
</dbReference>
<dbReference type="InterPro" id="IPR005651">
    <property type="entry name" value="Trm112-like"/>
</dbReference>
<proteinExistence type="predicted"/>
<organism evidence="2 3">
    <name type="scientific">Oligella ureolytica</name>
    <dbReference type="NCBI Taxonomy" id="90244"/>
    <lineage>
        <taxon>Bacteria</taxon>
        <taxon>Pseudomonadati</taxon>
        <taxon>Pseudomonadota</taxon>
        <taxon>Betaproteobacteria</taxon>
        <taxon>Burkholderiales</taxon>
        <taxon>Alcaligenaceae</taxon>
        <taxon>Oligella</taxon>
    </lineage>
</organism>
<dbReference type="AlphaFoldDB" id="A0A378XJM1"/>
<reference evidence="2 3" key="1">
    <citation type="submission" date="2018-06" db="EMBL/GenBank/DDBJ databases">
        <authorList>
            <consortium name="Pathogen Informatics"/>
            <person name="Doyle S."/>
        </authorList>
    </citation>
    <scope>NUCLEOTIDE SEQUENCE [LARGE SCALE GENOMIC DNA]</scope>
    <source>
        <strain evidence="2 3">NCTC11997</strain>
    </source>
</reference>
<reference evidence="1 4" key="2">
    <citation type="submission" date="2020-12" db="EMBL/GenBank/DDBJ databases">
        <title>FDA dAtabase for Regulatory Grade micrObial Sequences (FDA-ARGOS): Supporting development and validation of Infectious Disease Dx tests.</title>
        <authorList>
            <person name="Sproer C."/>
            <person name="Gronow S."/>
            <person name="Severitt S."/>
            <person name="Schroder I."/>
            <person name="Tallon L."/>
            <person name="Sadzewicz L."/>
            <person name="Zhao X."/>
            <person name="Boylan J."/>
            <person name="Ott S."/>
            <person name="Bowen H."/>
            <person name="Vavikolanu K."/>
            <person name="Mehta A."/>
            <person name="Aluvathingal J."/>
            <person name="Nadendla S."/>
            <person name="Lowell S."/>
            <person name="Myers T."/>
            <person name="Yan Y."/>
            <person name="Sichtig H."/>
        </authorList>
    </citation>
    <scope>NUCLEOTIDE SEQUENCE [LARGE SCALE GENOMIC DNA]</scope>
    <source>
        <strain evidence="1 4">FDAARGOS_872</strain>
    </source>
</reference>
<evidence type="ECO:0000313" key="1">
    <source>
        <dbReference type="EMBL" id="QPT39755.1"/>
    </source>
</evidence>
<dbReference type="EMBL" id="CP065725">
    <property type="protein sequence ID" value="QPT39755.1"/>
    <property type="molecule type" value="Genomic_DNA"/>
</dbReference>
<accession>A0A378XJM1</accession>
<name>A0A378XJM1_9BURK</name>
<evidence type="ECO:0000313" key="3">
    <source>
        <dbReference type="Proteomes" id="UP000254603"/>
    </source>
</evidence>
<protein>
    <submittedName>
        <fullName evidence="1">Trm112 family protein</fullName>
    </submittedName>
</protein>
<dbReference type="STRING" id="1122619.GCA_000373745_00302"/>
<dbReference type="Gene3D" id="2.20.25.10">
    <property type="match status" value="1"/>
</dbReference>
<dbReference type="RefSeq" id="WP_018573480.1">
    <property type="nucleotide sequence ID" value="NZ_CP065725.1"/>
</dbReference>
<dbReference type="Proteomes" id="UP000594903">
    <property type="component" value="Chromosome"/>
</dbReference>
<dbReference type="Pfam" id="PF03966">
    <property type="entry name" value="Trm112p"/>
    <property type="match status" value="1"/>
</dbReference>
<dbReference type="EMBL" id="UGSB01000001">
    <property type="protein sequence ID" value="SUA57440.1"/>
    <property type="molecule type" value="Genomic_DNA"/>
</dbReference>
<dbReference type="OrthoDB" id="9812205at2"/>
<dbReference type="PANTHER" id="PTHR33505:SF4">
    <property type="entry name" value="PROTEIN PREY, MITOCHONDRIAL"/>
    <property type="match status" value="1"/>
</dbReference>
<keyword evidence="4" id="KW-1185">Reference proteome</keyword>